<dbReference type="InterPro" id="IPR004488">
    <property type="entry name" value="Mg/Co-transport_prot_CorA"/>
</dbReference>
<dbReference type="SUPFAM" id="SSF144083">
    <property type="entry name" value="Magnesium transport protein CorA, transmembrane region"/>
    <property type="match status" value="1"/>
</dbReference>
<gene>
    <name evidence="12" type="primary">corA</name>
    <name evidence="13" type="ORF">SAMN05192543_105167</name>
</gene>
<dbReference type="CDD" id="cd12830">
    <property type="entry name" value="MtCorA-like"/>
    <property type="match status" value="1"/>
</dbReference>
<dbReference type="EMBL" id="FOQU01000005">
    <property type="protein sequence ID" value="SFJ02200.1"/>
    <property type="molecule type" value="Genomic_DNA"/>
</dbReference>
<evidence type="ECO:0000313" key="14">
    <source>
        <dbReference type="Proteomes" id="UP000199548"/>
    </source>
</evidence>
<evidence type="ECO:0000256" key="10">
    <source>
        <dbReference type="ARBA" id="ARBA00034269"/>
    </source>
</evidence>
<dbReference type="InterPro" id="IPR045863">
    <property type="entry name" value="CorA_TM1_TM2"/>
</dbReference>
<dbReference type="PANTHER" id="PTHR46494:SF1">
    <property type="entry name" value="CORA FAMILY METAL ION TRANSPORTER (EUROFUNG)"/>
    <property type="match status" value="1"/>
</dbReference>
<dbReference type="InterPro" id="IPR045861">
    <property type="entry name" value="CorA_cytoplasmic_dom"/>
</dbReference>
<dbReference type="STRING" id="420953.SAMN05192543_105167"/>
<keyword evidence="8 12" id="KW-0406">Ion transport</keyword>
<dbReference type="PANTHER" id="PTHR46494">
    <property type="entry name" value="CORA FAMILY METAL ION TRANSPORTER (EUROFUNG)"/>
    <property type="match status" value="1"/>
</dbReference>
<comment type="function">
    <text evidence="11">Mediates influx of magnesium ions. Alternates between open and closed states. Activated by low cytoplasmic Mg(2+) levels. Inactive when cytoplasmic Mg(2+) levels are high.</text>
</comment>
<keyword evidence="5 12" id="KW-0812">Transmembrane</keyword>
<comment type="subcellular location">
    <subcellularLocation>
        <location evidence="1">Cell membrane</location>
        <topology evidence="1">Multi-pass membrane protein</topology>
    </subcellularLocation>
    <subcellularLocation>
        <location evidence="12">Membrane</location>
        <topology evidence="12">Multi-pass membrane protein</topology>
    </subcellularLocation>
</comment>
<evidence type="ECO:0000256" key="6">
    <source>
        <dbReference type="ARBA" id="ARBA00022842"/>
    </source>
</evidence>
<dbReference type="InterPro" id="IPR002523">
    <property type="entry name" value="MgTranspt_CorA/ZnTranspt_ZntB"/>
</dbReference>
<evidence type="ECO:0000256" key="9">
    <source>
        <dbReference type="ARBA" id="ARBA00023136"/>
    </source>
</evidence>
<dbReference type="AlphaFoldDB" id="A0A1I3MZL7"/>
<dbReference type="GO" id="GO:0015095">
    <property type="term" value="F:magnesium ion transmembrane transporter activity"/>
    <property type="evidence" value="ECO:0007669"/>
    <property type="project" value="UniProtKB-UniRule"/>
</dbReference>
<accession>A0A1I3MZL7</accession>
<sequence length="325" mass="36971">MLINCAAYQDGKKLADIHIDDISVYVAKPECFVWVALKDPGPDELETMKEEFGLHELAIEDVLNGHQTPKIEEFGESLFAVMHTVEMDEHGELKIGEVDVFVGSNYVLSIRNRTQLGFQAVRERCEREPQLLKEGSAFVLYALADNLVDRYFPILEAIGTEIEGVEDRIFDKHNLASSRAIIEDLYSLKRRLVILQHHIAPLLESIGKLTGGRIPQICVGMQAYFRDVYDHLERIVKTIEGRREMIVTAIQVNLGMISLAESEVTKRLGSFAALFAVPTMIAGIYGMNFQSIPELHYKYGYPICIASMFVVDVFLWWRFRRAGWL</sequence>
<dbReference type="FunFam" id="1.20.58.340:FF:000004">
    <property type="entry name" value="Magnesium transport protein CorA"/>
    <property type="match status" value="1"/>
</dbReference>
<dbReference type="Proteomes" id="UP000199548">
    <property type="component" value="Unassembled WGS sequence"/>
</dbReference>
<dbReference type="Pfam" id="PF01544">
    <property type="entry name" value="CorA"/>
    <property type="match status" value="1"/>
</dbReference>
<evidence type="ECO:0000256" key="2">
    <source>
        <dbReference type="ARBA" id="ARBA00009765"/>
    </source>
</evidence>
<dbReference type="GO" id="GO:0000287">
    <property type="term" value="F:magnesium ion binding"/>
    <property type="evidence" value="ECO:0007669"/>
    <property type="project" value="TreeGrafter"/>
</dbReference>
<evidence type="ECO:0000256" key="7">
    <source>
        <dbReference type="ARBA" id="ARBA00022989"/>
    </source>
</evidence>
<dbReference type="GO" id="GO:0050897">
    <property type="term" value="F:cobalt ion binding"/>
    <property type="evidence" value="ECO:0007669"/>
    <property type="project" value="TreeGrafter"/>
</dbReference>
<evidence type="ECO:0000256" key="1">
    <source>
        <dbReference type="ARBA" id="ARBA00004651"/>
    </source>
</evidence>
<feature type="transmembrane region" description="Helical" evidence="12">
    <location>
        <begin position="268"/>
        <end position="287"/>
    </location>
</feature>
<comment type="similarity">
    <text evidence="2 12">Belongs to the CorA metal ion transporter (MIT) (TC 1.A.35) family.</text>
</comment>
<dbReference type="SUPFAM" id="SSF143865">
    <property type="entry name" value="CorA soluble domain-like"/>
    <property type="match status" value="1"/>
</dbReference>
<dbReference type="OrthoDB" id="9803416at2"/>
<dbReference type="NCBIfam" id="TIGR00383">
    <property type="entry name" value="corA"/>
    <property type="match status" value="1"/>
</dbReference>
<dbReference type="Gene3D" id="1.20.58.340">
    <property type="entry name" value="Magnesium transport protein CorA, transmembrane region"/>
    <property type="match status" value="2"/>
</dbReference>
<keyword evidence="3 12" id="KW-0813">Transport</keyword>
<dbReference type="Gene3D" id="3.30.460.20">
    <property type="entry name" value="CorA soluble domain-like"/>
    <property type="match status" value="1"/>
</dbReference>
<name>A0A1I3MZL7_9BURK</name>
<protein>
    <recommendedName>
        <fullName evidence="12">Magnesium transport protein CorA</fullName>
    </recommendedName>
</protein>
<evidence type="ECO:0000256" key="3">
    <source>
        <dbReference type="ARBA" id="ARBA00022448"/>
    </source>
</evidence>
<dbReference type="GO" id="GO:0005886">
    <property type="term" value="C:plasma membrane"/>
    <property type="evidence" value="ECO:0007669"/>
    <property type="project" value="UniProtKB-SubCell"/>
</dbReference>
<dbReference type="RefSeq" id="WP_091013424.1">
    <property type="nucleotide sequence ID" value="NZ_CP041745.1"/>
</dbReference>
<reference evidence="13 14" key="1">
    <citation type="submission" date="2016-10" db="EMBL/GenBank/DDBJ databases">
        <authorList>
            <person name="de Groot N.N."/>
        </authorList>
    </citation>
    <scope>NUCLEOTIDE SEQUENCE [LARGE SCALE GENOMIC DNA]</scope>
    <source>
        <strain evidence="13 14">LMG 23650</strain>
    </source>
</reference>
<evidence type="ECO:0000256" key="11">
    <source>
        <dbReference type="ARBA" id="ARBA00045497"/>
    </source>
</evidence>
<keyword evidence="6 12" id="KW-0460">Magnesium</keyword>
<proteinExistence type="inferred from homology"/>
<feature type="transmembrane region" description="Helical" evidence="12">
    <location>
        <begin position="299"/>
        <end position="319"/>
    </location>
</feature>
<evidence type="ECO:0000256" key="5">
    <source>
        <dbReference type="ARBA" id="ARBA00022692"/>
    </source>
</evidence>
<evidence type="ECO:0000313" key="13">
    <source>
        <dbReference type="EMBL" id="SFJ02200.1"/>
    </source>
</evidence>
<keyword evidence="4 12" id="KW-1003">Cell membrane</keyword>
<evidence type="ECO:0000256" key="12">
    <source>
        <dbReference type="RuleBase" id="RU362010"/>
    </source>
</evidence>
<keyword evidence="14" id="KW-1185">Reference proteome</keyword>
<evidence type="ECO:0000256" key="4">
    <source>
        <dbReference type="ARBA" id="ARBA00022475"/>
    </source>
</evidence>
<organism evidence="13 14">
    <name type="scientific">Paraburkholderia megapolitana</name>
    <dbReference type="NCBI Taxonomy" id="420953"/>
    <lineage>
        <taxon>Bacteria</taxon>
        <taxon>Pseudomonadati</taxon>
        <taxon>Pseudomonadota</taxon>
        <taxon>Betaproteobacteria</taxon>
        <taxon>Burkholderiales</taxon>
        <taxon>Burkholderiaceae</taxon>
        <taxon>Paraburkholderia</taxon>
    </lineage>
</organism>
<keyword evidence="9 12" id="KW-0472">Membrane</keyword>
<dbReference type="GO" id="GO:0015087">
    <property type="term" value="F:cobalt ion transmembrane transporter activity"/>
    <property type="evidence" value="ECO:0007669"/>
    <property type="project" value="UniProtKB-UniRule"/>
</dbReference>
<keyword evidence="7 12" id="KW-1133">Transmembrane helix</keyword>
<evidence type="ECO:0000256" key="8">
    <source>
        <dbReference type="ARBA" id="ARBA00023065"/>
    </source>
</evidence>
<comment type="catalytic activity">
    <reaction evidence="10">
        <text>Mg(2+)(in) = Mg(2+)(out)</text>
        <dbReference type="Rhea" id="RHEA:29827"/>
        <dbReference type="ChEBI" id="CHEBI:18420"/>
    </reaction>
</comment>